<evidence type="ECO:0000313" key="2">
    <source>
        <dbReference type="EMBL" id="MDG3004787.1"/>
    </source>
</evidence>
<dbReference type="Proteomes" id="UP001216907">
    <property type="component" value="Unassembled WGS sequence"/>
</dbReference>
<protein>
    <submittedName>
        <fullName evidence="2">RNA-binding S4 domain-containing protein</fullName>
    </submittedName>
</protein>
<dbReference type="PROSITE" id="PS50889">
    <property type="entry name" value="S4"/>
    <property type="match status" value="1"/>
</dbReference>
<keyword evidence="1" id="KW-0694">RNA-binding</keyword>
<sequence length="78" mass="8758">MSEGERQEIRLDVGDREINLIQVLKRAGCVMTGGEAKNLVAEGLIRVNGEQELRKRRQMARGDVVEIDVEDGPRIILD</sequence>
<organism evidence="2 3">
    <name type="scientific">Paludisphaera mucosa</name>
    <dbReference type="NCBI Taxonomy" id="3030827"/>
    <lineage>
        <taxon>Bacteria</taxon>
        <taxon>Pseudomonadati</taxon>
        <taxon>Planctomycetota</taxon>
        <taxon>Planctomycetia</taxon>
        <taxon>Isosphaerales</taxon>
        <taxon>Isosphaeraceae</taxon>
        <taxon>Paludisphaera</taxon>
    </lineage>
</organism>
<comment type="caution">
    <text evidence="2">The sequence shown here is derived from an EMBL/GenBank/DDBJ whole genome shotgun (WGS) entry which is preliminary data.</text>
</comment>
<proteinExistence type="predicted"/>
<dbReference type="RefSeq" id="WP_277861139.1">
    <property type="nucleotide sequence ID" value="NZ_JARRAG010000002.1"/>
</dbReference>
<dbReference type="Pfam" id="PF13275">
    <property type="entry name" value="S4_2"/>
    <property type="match status" value="1"/>
</dbReference>
<accession>A0ABT6FB76</accession>
<dbReference type="CDD" id="cd00165">
    <property type="entry name" value="S4"/>
    <property type="match status" value="1"/>
</dbReference>
<dbReference type="SUPFAM" id="SSF55174">
    <property type="entry name" value="Alpha-L RNA-binding motif"/>
    <property type="match status" value="1"/>
</dbReference>
<dbReference type="EMBL" id="JARRAG010000002">
    <property type="protein sequence ID" value="MDG3004787.1"/>
    <property type="molecule type" value="Genomic_DNA"/>
</dbReference>
<name>A0ABT6FB76_9BACT</name>
<evidence type="ECO:0000256" key="1">
    <source>
        <dbReference type="PROSITE-ProRule" id="PRU00182"/>
    </source>
</evidence>
<reference evidence="2 3" key="1">
    <citation type="submission" date="2023-03" db="EMBL/GenBank/DDBJ databases">
        <title>Paludisphaera mucosa sp. nov. a novel planctomycete from northern fen.</title>
        <authorList>
            <person name="Ivanova A."/>
        </authorList>
    </citation>
    <scope>NUCLEOTIDE SEQUENCE [LARGE SCALE GENOMIC DNA]</scope>
    <source>
        <strain evidence="2 3">Pla2</strain>
    </source>
</reference>
<gene>
    <name evidence="2" type="ORF">PZE19_13445</name>
</gene>
<dbReference type="Gene3D" id="3.10.290.10">
    <property type="entry name" value="RNA-binding S4 domain"/>
    <property type="match status" value="1"/>
</dbReference>
<dbReference type="InterPro" id="IPR036986">
    <property type="entry name" value="S4_RNA-bd_sf"/>
</dbReference>
<evidence type="ECO:0000313" key="3">
    <source>
        <dbReference type="Proteomes" id="UP001216907"/>
    </source>
</evidence>
<keyword evidence="3" id="KW-1185">Reference proteome</keyword>